<dbReference type="InterPro" id="IPR036217">
    <property type="entry name" value="MethylDNA_cys_MeTrfase_DNAb"/>
</dbReference>
<evidence type="ECO:0000313" key="3">
    <source>
        <dbReference type="Proteomes" id="UP001590951"/>
    </source>
</evidence>
<evidence type="ECO:0000256" key="1">
    <source>
        <dbReference type="SAM" id="MobiDB-lite"/>
    </source>
</evidence>
<proteinExistence type="predicted"/>
<feature type="region of interest" description="Disordered" evidence="1">
    <location>
        <begin position="132"/>
        <end position="204"/>
    </location>
</feature>
<protein>
    <submittedName>
        <fullName evidence="2">Uncharacterized protein</fullName>
    </submittedName>
</protein>
<organism evidence="2 3">
    <name type="scientific">Lepraria finkii</name>
    <dbReference type="NCBI Taxonomy" id="1340010"/>
    <lineage>
        <taxon>Eukaryota</taxon>
        <taxon>Fungi</taxon>
        <taxon>Dikarya</taxon>
        <taxon>Ascomycota</taxon>
        <taxon>Pezizomycotina</taxon>
        <taxon>Lecanoromycetes</taxon>
        <taxon>OSLEUM clade</taxon>
        <taxon>Lecanoromycetidae</taxon>
        <taxon>Lecanorales</taxon>
        <taxon>Lecanorineae</taxon>
        <taxon>Stereocaulaceae</taxon>
        <taxon>Lepraria</taxon>
    </lineage>
</organism>
<sequence>MRGPAFDRAVWRALLDIPTGRPSCRAARRPRRPDVFRTGVGRAAQISTASGRNPVSIIVLRVISANGSLTSYGGLHRKRAARLRTGELTRPGRPGGASAAPLHLAIEDRHGGVVDRRGRRFPAGAFAQASDWRAWSRREARPPQIDPDPGLDRDARSAPKACAHLPGRQRARWSKASRPEEPRPPRSRRRRSRRPAASTLPIWGGGHAAGPARLRLLGAVGYALHGAGLSSDGLSEMMSWDAPGKGRWITIYLRQRGPAPSPSSTGSAGTPPGTRMDGAG</sequence>
<dbReference type="InterPro" id="IPR036388">
    <property type="entry name" value="WH-like_DNA-bd_sf"/>
</dbReference>
<dbReference type="EMBL" id="JBHFEH010000204">
    <property type="protein sequence ID" value="KAL2044141.1"/>
    <property type="molecule type" value="Genomic_DNA"/>
</dbReference>
<name>A0ABR4AF49_9LECA</name>
<reference evidence="2 3" key="1">
    <citation type="submission" date="2024-09" db="EMBL/GenBank/DDBJ databases">
        <title>Rethinking Asexuality: The Enigmatic Case of Functional Sexual Genes in Lepraria (Stereocaulaceae).</title>
        <authorList>
            <person name="Doellman M."/>
            <person name="Sun Y."/>
            <person name="Barcenas-Pena A."/>
            <person name="Lumbsch H.T."/>
            <person name="Grewe F."/>
        </authorList>
    </citation>
    <scope>NUCLEOTIDE SEQUENCE [LARGE SCALE GENOMIC DNA]</scope>
    <source>
        <strain evidence="2 3">Grewe 0041</strain>
    </source>
</reference>
<evidence type="ECO:0000313" key="2">
    <source>
        <dbReference type="EMBL" id="KAL2044141.1"/>
    </source>
</evidence>
<feature type="compositionally biased region" description="Basic residues" evidence="1">
    <location>
        <begin position="185"/>
        <end position="194"/>
    </location>
</feature>
<dbReference type="Proteomes" id="UP001590951">
    <property type="component" value="Unassembled WGS sequence"/>
</dbReference>
<accession>A0ABR4AF49</accession>
<feature type="region of interest" description="Disordered" evidence="1">
    <location>
        <begin position="254"/>
        <end position="280"/>
    </location>
</feature>
<gene>
    <name evidence="2" type="ORF">ABVK25_012430</name>
</gene>
<feature type="compositionally biased region" description="Low complexity" evidence="1">
    <location>
        <begin position="262"/>
        <end position="274"/>
    </location>
</feature>
<dbReference type="SUPFAM" id="SSF46767">
    <property type="entry name" value="Methylated DNA-protein cysteine methyltransferase, C-terminal domain"/>
    <property type="match status" value="1"/>
</dbReference>
<comment type="caution">
    <text evidence="2">The sequence shown here is derived from an EMBL/GenBank/DDBJ whole genome shotgun (WGS) entry which is preliminary data.</text>
</comment>
<dbReference type="Gene3D" id="1.10.10.10">
    <property type="entry name" value="Winged helix-like DNA-binding domain superfamily/Winged helix DNA-binding domain"/>
    <property type="match status" value="1"/>
</dbReference>
<keyword evidence="3" id="KW-1185">Reference proteome</keyword>